<gene>
    <name evidence="10" type="ORF">EDS130_LOCUS120</name>
    <name evidence="11" type="ORF">XAT740_LOCUS42853</name>
</gene>
<dbReference type="PANTHER" id="PTHR12411">
    <property type="entry name" value="CYSTEINE PROTEASE FAMILY C1-RELATED"/>
    <property type="match status" value="1"/>
</dbReference>
<keyword evidence="2" id="KW-0645">Protease</keyword>
<dbReference type="OrthoDB" id="3789175at2759"/>
<keyword evidence="3" id="KW-0378">Hydrolase</keyword>
<evidence type="ECO:0000259" key="8">
    <source>
        <dbReference type="SMART" id="SM00645"/>
    </source>
</evidence>
<dbReference type="Proteomes" id="UP000663852">
    <property type="component" value="Unassembled WGS sequence"/>
</dbReference>
<organism evidence="11 12">
    <name type="scientific">Adineta ricciae</name>
    <name type="common">Rotifer</name>
    <dbReference type="NCBI Taxonomy" id="249248"/>
    <lineage>
        <taxon>Eukaryota</taxon>
        <taxon>Metazoa</taxon>
        <taxon>Spiralia</taxon>
        <taxon>Gnathifera</taxon>
        <taxon>Rotifera</taxon>
        <taxon>Eurotatoria</taxon>
        <taxon>Bdelloidea</taxon>
        <taxon>Adinetida</taxon>
        <taxon>Adinetidae</taxon>
        <taxon>Adineta</taxon>
    </lineage>
</organism>
<evidence type="ECO:0000256" key="6">
    <source>
        <dbReference type="ARBA" id="ARBA00023157"/>
    </source>
</evidence>
<evidence type="ECO:0000256" key="3">
    <source>
        <dbReference type="ARBA" id="ARBA00022801"/>
    </source>
</evidence>
<feature type="domain" description="Cathepsin propeptide inhibitor" evidence="9">
    <location>
        <begin position="54"/>
        <end position="111"/>
    </location>
</feature>
<dbReference type="PRINTS" id="PR00705">
    <property type="entry name" value="PAPAIN"/>
</dbReference>
<dbReference type="EMBL" id="CAJNOJ010000001">
    <property type="protein sequence ID" value="CAF0719777.1"/>
    <property type="molecule type" value="Genomic_DNA"/>
</dbReference>
<reference evidence="11" key="1">
    <citation type="submission" date="2021-02" db="EMBL/GenBank/DDBJ databases">
        <authorList>
            <person name="Nowell W R."/>
        </authorList>
    </citation>
    <scope>NUCLEOTIDE SEQUENCE</scope>
</reference>
<dbReference type="Pfam" id="PF08246">
    <property type="entry name" value="Inhibitor_I29"/>
    <property type="match status" value="1"/>
</dbReference>
<dbReference type="SMART" id="SM00645">
    <property type="entry name" value="Pept_C1"/>
    <property type="match status" value="1"/>
</dbReference>
<keyword evidence="7" id="KW-0732">Signal</keyword>
<dbReference type="InterPro" id="IPR025660">
    <property type="entry name" value="Pept_his_AS"/>
</dbReference>
<dbReference type="InterPro" id="IPR025661">
    <property type="entry name" value="Pept_asp_AS"/>
</dbReference>
<dbReference type="PROSITE" id="PS00639">
    <property type="entry name" value="THIOL_PROTEASE_HIS"/>
    <property type="match status" value="1"/>
</dbReference>
<evidence type="ECO:0000313" key="12">
    <source>
        <dbReference type="Proteomes" id="UP000663828"/>
    </source>
</evidence>
<evidence type="ECO:0000256" key="5">
    <source>
        <dbReference type="ARBA" id="ARBA00023145"/>
    </source>
</evidence>
<evidence type="ECO:0000256" key="4">
    <source>
        <dbReference type="ARBA" id="ARBA00022807"/>
    </source>
</evidence>
<dbReference type="InterPro" id="IPR039417">
    <property type="entry name" value="Peptidase_C1A_papain-like"/>
</dbReference>
<comment type="similarity">
    <text evidence="1">Belongs to the peptidase C1 family.</text>
</comment>
<dbReference type="AlphaFoldDB" id="A0A815WUB6"/>
<proteinExistence type="inferred from homology"/>
<dbReference type="EMBL" id="CAJNOR010005190">
    <property type="protein sequence ID" value="CAF1550425.1"/>
    <property type="molecule type" value="Genomic_DNA"/>
</dbReference>
<protein>
    <submittedName>
        <fullName evidence="11">Uncharacterized protein</fullName>
    </submittedName>
</protein>
<dbReference type="PROSITE" id="PS00640">
    <property type="entry name" value="THIOL_PROTEASE_ASN"/>
    <property type="match status" value="1"/>
</dbReference>
<evidence type="ECO:0000256" key="1">
    <source>
        <dbReference type="ARBA" id="ARBA00008455"/>
    </source>
</evidence>
<dbReference type="Proteomes" id="UP000663828">
    <property type="component" value="Unassembled WGS sequence"/>
</dbReference>
<feature type="signal peptide" evidence="7">
    <location>
        <begin position="1"/>
        <end position="17"/>
    </location>
</feature>
<feature type="domain" description="Peptidase C1A papain C-terminal" evidence="8">
    <location>
        <begin position="186"/>
        <end position="408"/>
    </location>
</feature>
<dbReference type="GO" id="GO:0008234">
    <property type="term" value="F:cysteine-type peptidase activity"/>
    <property type="evidence" value="ECO:0007669"/>
    <property type="project" value="UniProtKB-KW"/>
</dbReference>
<keyword evidence="12" id="KW-1185">Reference proteome</keyword>
<accession>A0A815WUB6</accession>
<sequence>MLYIVILLIGLCTPSEELFGGASLQDYIDSFVDAAKYKIEGKLSLNDSSIGQIWSFFKSKYGRAYSSIEEEKQRLRIFRDHLFYIVESNLERLSTFELELNDFADWTMEEFNSLKKGLIPSTSARRELIEDDKDHSIRRSSKKLSQHHYHVKRLKRNWNRRRIKNKRFLLDWFRDLIHGNNKPGQPVTIFDWRTKIAISSVKNQLKCGCCYALATATIMETLYAMKTNSTTVIEFSAQQIIDCSSNGNNGCRGGNFPPSVQYLSGQGGKIATEASYPFATQKQTCKINGLNEVQLGNIQYGEIPEGDEKTMAEALVNYGPLFIGLDAESRLFMFYKSGVLQIKNCPTHRKDMDHAMVVVGYGYDNALKMPYWIIKNSWGTKWGEHGYLRLAKDSGNMCGVASMAFYGKLT</sequence>
<dbReference type="InterPro" id="IPR000169">
    <property type="entry name" value="Pept_cys_AS"/>
</dbReference>
<evidence type="ECO:0000256" key="7">
    <source>
        <dbReference type="SAM" id="SignalP"/>
    </source>
</evidence>
<evidence type="ECO:0000259" key="9">
    <source>
        <dbReference type="SMART" id="SM00848"/>
    </source>
</evidence>
<keyword evidence="5" id="KW-0865">Zymogen</keyword>
<dbReference type="InterPro" id="IPR013201">
    <property type="entry name" value="Prot_inhib_I29"/>
</dbReference>
<dbReference type="InterPro" id="IPR013128">
    <property type="entry name" value="Peptidase_C1A"/>
</dbReference>
<dbReference type="Pfam" id="PF00112">
    <property type="entry name" value="Peptidase_C1"/>
    <property type="match status" value="1"/>
</dbReference>
<comment type="caution">
    <text evidence="11">The sequence shown here is derived from an EMBL/GenBank/DDBJ whole genome shotgun (WGS) entry which is preliminary data.</text>
</comment>
<dbReference type="CDD" id="cd02248">
    <property type="entry name" value="Peptidase_C1A"/>
    <property type="match status" value="1"/>
</dbReference>
<dbReference type="InterPro" id="IPR038765">
    <property type="entry name" value="Papain-like_cys_pep_sf"/>
</dbReference>
<feature type="chain" id="PRO_5036229175" evidence="7">
    <location>
        <begin position="18"/>
        <end position="410"/>
    </location>
</feature>
<evidence type="ECO:0000313" key="11">
    <source>
        <dbReference type="EMBL" id="CAF1550425.1"/>
    </source>
</evidence>
<dbReference type="PROSITE" id="PS00139">
    <property type="entry name" value="THIOL_PROTEASE_CYS"/>
    <property type="match status" value="1"/>
</dbReference>
<dbReference type="SMART" id="SM00848">
    <property type="entry name" value="Inhibitor_I29"/>
    <property type="match status" value="1"/>
</dbReference>
<name>A0A815WUB6_ADIRI</name>
<keyword evidence="6" id="KW-1015">Disulfide bond</keyword>
<dbReference type="SUPFAM" id="SSF54001">
    <property type="entry name" value="Cysteine proteinases"/>
    <property type="match status" value="1"/>
</dbReference>
<dbReference type="Gene3D" id="3.90.70.10">
    <property type="entry name" value="Cysteine proteinases"/>
    <property type="match status" value="1"/>
</dbReference>
<evidence type="ECO:0000256" key="2">
    <source>
        <dbReference type="ARBA" id="ARBA00022670"/>
    </source>
</evidence>
<dbReference type="GO" id="GO:0006508">
    <property type="term" value="P:proteolysis"/>
    <property type="evidence" value="ECO:0007669"/>
    <property type="project" value="UniProtKB-KW"/>
</dbReference>
<keyword evidence="4" id="KW-0788">Thiol protease</keyword>
<evidence type="ECO:0000313" key="10">
    <source>
        <dbReference type="EMBL" id="CAF0719777.1"/>
    </source>
</evidence>
<dbReference type="InterPro" id="IPR000668">
    <property type="entry name" value="Peptidase_C1A_C"/>
</dbReference>